<comment type="caution">
    <text evidence="1">The sequence shown here is derived from an EMBL/GenBank/DDBJ whole genome shotgun (WGS) entry which is preliminary data.</text>
</comment>
<sequence length="53" mass="6013">MLYFVNLQREANSQKFANHADLVKIQPQTTSQRSILFCGCTGNICEIIPMIIL</sequence>
<name>A0A2P6MYL9_9EUKA</name>
<evidence type="ECO:0000313" key="1">
    <source>
        <dbReference type="EMBL" id="PRP76783.1"/>
    </source>
</evidence>
<proteinExistence type="predicted"/>
<reference evidence="1 2" key="1">
    <citation type="journal article" date="2018" name="Genome Biol. Evol.">
        <title>Multiple Roots of Fruiting Body Formation in Amoebozoa.</title>
        <authorList>
            <person name="Hillmann F."/>
            <person name="Forbes G."/>
            <person name="Novohradska S."/>
            <person name="Ferling I."/>
            <person name="Riege K."/>
            <person name="Groth M."/>
            <person name="Westermann M."/>
            <person name="Marz M."/>
            <person name="Spaller T."/>
            <person name="Winckler T."/>
            <person name="Schaap P."/>
            <person name="Glockner G."/>
        </authorList>
    </citation>
    <scope>NUCLEOTIDE SEQUENCE [LARGE SCALE GENOMIC DNA]</scope>
    <source>
        <strain evidence="1 2">Jena</strain>
    </source>
</reference>
<dbReference type="AlphaFoldDB" id="A0A2P6MYL9"/>
<gene>
    <name evidence="1" type="ORF">PROFUN_14796</name>
</gene>
<organism evidence="1 2">
    <name type="scientific">Planoprotostelium fungivorum</name>
    <dbReference type="NCBI Taxonomy" id="1890364"/>
    <lineage>
        <taxon>Eukaryota</taxon>
        <taxon>Amoebozoa</taxon>
        <taxon>Evosea</taxon>
        <taxon>Variosea</taxon>
        <taxon>Cavosteliida</taxon>
        <taxon>Cavosteliaceae</taxon>
        <taxon>Planoprotostelium</taxon>
    </lineage>
</organism>
<dbReference type="InParanoid" id="A0A2P6MYL9"/>
<dbReference type="Proteomes" id="UP000241769">
    <property type="component" value="Unassembled WGS sequence"/>
</dbReference>
<evidence type="ECO:0000313" key="2">
    <source>
        <dbReference type="Proteomes" id="UP000241769"/>
    </source>
</evidence>
<keyword evidence="2" id="KW-1185">Reference proteome</keyword>
<dbReference type="EMBL" id="MDYQ01000302">
    <property type="protein sequence ID" value="PRP76783.1"/>
    <property type="molecule type" value="Genomic_DNA"/>
</dbReference>
<accession>A0A2P6MYL9</accession>
<protein>
    <submittedName>
        <fullName evidence="1">Uncharacterized protein</fullName>
    </submittedName>
</protein>